<proteinExistence type="predicted"/>
<name>A0ABS3J9Q0_9HYPH</name>
<evidence type="ECO:0000313" key="2">
    <source>
        <dbReference type="EMBL" id="MBO0906406.1"/>
    </source>
</evidence>
<evidence type="ECO:0000313" key="3">
    <source>
        <dbReference type="Proteomes" id="UP000664288"/>
    </source>
</evidence>
<gene>
    <name evidence="2" type="ORF">J1C47_22375</name>
</gene>
<keyword evidence="1" id="KW-1133">Transmembrane helix</keyword>
<evidence type="ECO:0000256" key="1">
    <source>
        <dbReference type="SAM" id="Phobius"/>
    </source>
</evidence>
<dbReference type="Proteomes" id="UP000664288">
    <property type="component" value="Unassembled WGS sequence"/>
</dbReference>
<keyword evidence="1" id="KW-0812">Transmembrane</keyword>
<feature type="transmembrane region" description="Helical" evidence="1">
    <location>
        <begin position="23"/>
        <end position="43"/>
    </location>
</feature>
<comment type="caution">
    <text evidence="2">The sequence shown here is derived from an EMBL/GenBank/DDBJ whole genome shotgun (WGS) entry which is preliminary data.</text>
</comment>
<keyword evidence="3" id="KW-1185">Reference proteome</keyword>
<keyword evidence="1" id="KW-0472">Membrane</keyword>
<accession>A0ABS3J9Q0</accession>
<protein>
    <submittedName>
        <fullName evidence="2">Uncharacterized protein</fullName>
    </submittedName>
</protein>
<reference evidence="2 3" key="1">
    <citation type="submission" date="2021-03" db="EMBL/GenBank/DDBJ databases">
        <title>Whole genome sequence of Jiella sp. MQZ13P-4.</title>
        <authorList>
            <person name="Tuo L."/>
        </authorList>
    </citation>
    <scope>NUCLEOTIDE SEQUENCE [LARGE SCALE GENOMIC DNA]</scope>
    <source>
        <strain evidence="2 3">MQZ13P-4</strain>
    </source>
</reference>
<dbReference type="EMBL" id="JAFMPY010000042">
    <property type="protein sequence ID" value="MBO0906406.1"/>
    <property type="molecule type" value="Genomic_DNA"/>
</dbReference>
<dbReference type="RefSeq" id="WP_207353038.1">
    <property type="nucleotide sequence ID" value="NZ_JAFMPY010000042.1"/>
</dbReference>
<organism evidence="2 3">
    <name type="scientific">Jiella sonneratiae</name>
    <dbReference type="NCBI Taxonomy" id="2816856"/>
    <lineage>
        <taxon>Bacteria</taxon>
        <taxon>Pseudomonadati</taxon>
        <taxon>Pseudomonadota</taxon>
        <taxon>Alphaproteobacteria</taxon>
        <taxon>Hyphomicrobiales</taxon>
        <taxon>Aurantimonadaceae</taxon>
        <taxon>Jiella</taxon>
    </lineage>
</organism>
<sequence length="58" mass="6408">MNSSPITSWDGATAYFTFADSGLGLWLSLIGSVALLVAIIWYGTRHESRDFAKFLKKP</sequence>